<evidence type="ECO:0000313" key="2">
    <source>
        <dbReference type="EMBL" id="KAK8884005.1"/>
    </source>
</evidence>
<sequence>MSESASTSTTGTAYVFVKLQGKKVKKKSGAKRVFIPTTLQAFRKSCQSIFRLRETAIRAFYDSENKFIHHISELEPGTTIIASTDQPEGEDANFDFEQKQKEKQIRIFDPSAPLLYAEFPKTKKVPFGAAPKCMVIGFPEALTVDQANLRRKQRKETQRQYDTSSSRTSRLASSFSKRSSSPLSPDGKNSQLSNQNFHFFDQTSYTFVGSETATISTTSVKPQKVVVEKQVISKTRLDQANQLLSRLFSQEELSQMKEISNAFSRLSNKQRKFIAEAETNENNHKALWINSAMDYLTQFHFCEKTDGLFLNEEVRAYARESVRKHRFIAAGCGGHRFNTGIIGPPKSGKSTLLEIYAQEAILDFGVCGDWKNYFLFCLDIKDIIPLFNDLKGFYLTFVKMICEAIPKQKPIFIRLMPDIKHYFESIVTSPEPLVLAKSFIENIPQKKIQNLLIEIGEEIAETWKTPYAMESWITLVFQLPILIPRALGLTKTIFIVDNIEYSDIKLEPFAPFEESKRIAFISEHLKYTLSQCDYIFACHDLNKLYQVLISIDSEGVDLFAITDFITTNGISKDIVENDLPLIASLSTQDLPFIMKGSDCDGVPYFIMFWKDLNQAIEEELAQQDGTDEYEDAHYFAICQAQAMINLIYFSPDADYTDPEEASWPHVLSVRRASEDENSQFLQEEKANQMNILNQIDAIPIDNAPNIEEEGEEGEIQDNGNEPIVIDQIDI</sequence>
<reference evidence="2 3" key="1">
    <citation type="submission" date="2024-04" db="EMBL/GenBank/DDBJ databases">
        <title>Tritrichomonas musculus Genome.</title>
        <authorList>
            <person name="Alves-Ferreira E."/>
            <person name="Grigg M."/>
            <person name="Lorenzi H."/>
            <person name="Galac M."/>
        </authorList>
    </citation>
    <scope>NUCLEOTIDE SEQUENCE [LARGE SCALE GENOMIC DNA]</scope>
    <source>
        <strain evidence="2 3">EAF2021</strain>
    </source>
</reference>
<dbReference type="EMBL" id="JAPFFF010000008">
    <property type="protein sequence ID" value="KAK8884005.1"/>
    <property type="molecule type" value="Genomic_DNA"/>
</dbReference>
<protein>
    <recommendedName>
        <fullName evidence="4">Doublecortin domain-containing protein</fullName>
    </recommendedName>
</protein>
<dbReference type="SUPFAM" id="SSF52540">
    <property type="entry name" value="P-loop containing nucleoside triphosphate hydrolases"/>
    <property type="match status" value="1"/>
</dbReference>
<evidence type="ECO:0000313" key="3">
    <source>
        <dbReference type="Proteomes" id="UP001470230"/>
    </source>
</evidence>
<feature type="region of interest" description="Disordered" evidence="1">
    <location>
        <begin position="150"/>
        <end position="192"/>
    </location>
</feature>
<gene>
    <name evidence="2" type="ORF">M9Y10_043108</name>
</gene>
<proteinExistence type="predicted"/>
<accession>A0ABR2JYS1</accession>
<comment type="caution">
    <text evidence="2">The sequence shown here is derived from an EMBL/GenBank/DDBJ whole genome shotgun (WGS) entry which is preliminary data.</text>
</comment>
<dbReference type="InterPro" id="IPR027417">
    <property type="entry name" value="P-loop_NTPase"/>
</dbReference>
<dbReference type="Proteomes" id="UP001470230">
    <property type="component" value="Unassembled WGS sequence"/>
</dbReference>
<feature type="compositionally biased region" description="Low complexity" evidence="1">
    <location>
        <begin position="163"/>
        <end position="185"/>
    </location>
</feature>
<name>A0ABR2JYS1_9EUKA</name>
<organism evidence="2 3">
    <name type="scientific">Tritrichomonas musculus</name>
    <dbReference type="NCBI Taxonomy" id="1915356"/>
    <lineage>
        <taxon>Eukaryota</taxon>
        <taxon>Metamonada</taxon>
        <taxon>Parabasalia</taxon>
        <taxon>Tritrichomonadida</taxon>
        <taxon>Tritrichomonadidae</taxon>
        <taxon>Tritrichomonas</taxon>
    </lineage>
</organism>
<evidence type="ECO:0008006" key="4">
    <source>
        <dbReference type="Google" id="ProtNLM"/>
    </source>
</evidence>
<keyword evidence="3" id="KW-1185">Reference proteome</keyword>
<evidence type="ECO:0000256" key="1">
    <source>
        <dbReference type="SAM" id="MobiDB-lite"/>
    </source>
</evidence>